<dbReference type="EMBL" id="RZGZ01000002">
    <property type="protein sequence ID" value="RUR01267.1"/>
    <property type="molecule type" value="Genomic_DNA"/>
</dbReference>
<evidence type="ECO:0000313" key="2">
    <source>
        <dbReference type="Proteomes" id="UP000274909"/>
    </source>
</evidence>
<dbReference type="OrthoDB" id="5181078at2"/>
<dbReference type="Pfam" id="PF13374">
    <property type="entry name" value="TPR_10"/>
    <property type="match status" value="1"/>
</dbReference>
<dbReference type="RefSeq" id="WP_127048619.1">
    <property type="nucleotide sequence ID" value="NZ_RZGZ01000002.1"/>
</dbReference>
<protein>
    <submittedName>
        <fullName evidence="1">Tetratricopeptide repeat protein</fullName>
    </submittedName>
</protein>
<dbReference type="AlphaFoldDB" id="A0A3S0VGH6"/>
<accession>A0A3S0VGH6</accession>
<comment type="caution">
    <text evidence="1">The sequence shown here is derived from an EMBL/GenBank/DDBJ whole genome shotgun (WGS) entry which is preliminary data.</text>
</comment>
<name>A0A3S0VGH6_9MICO</name>
<dbReference type="InterPro" id="IPR011990">
    <property type="entry name" value="TPR-like_helical_dom_sf"/>
</dbReference>
<dbReference type="SUPFAM" id="SSF81901">
    <property type="entry name" value="HCP-like"/>
    <property type="match status" value="1"/>
</dbReference>
<organism evidence="1 2">
    <name type="scientific">Labedella endophytica</name>
    <dbReference type="NCBI Taxonomy" id="1523160"/>
    <lineage>
        <taxon>Bacteria</taxon>
        <taxon>Bacillati</taxon>
        <taxon>Actinomycetota</taxon>
        <taxon>Actinomycetes</taxon>
        <taxon>Micrococcales</taxon>
        <taxon>Microbacteriaceae</taxon>
        <taxon>Labedella</taxon>
    </lineage>
</organism>
<sequence length="549" mass="58444">MTTDTAEPPDKVGRAGSLFEAGEWHALADLAVAETFDGDDVAALAAVHGGEDGAEHWEEWADSEGRAEALTAIGLILASLERDADAVGVLVDAHRRGENVAAMIGELYVYLRDWASAEPWLQLAVDTTAHTWELAAYRLGEHAFEVDDRFDDQVISLLEAGSVEADEAAVVLARVHLRRGDRDEARRILEEALPDNEMVSLPLGNMLLNEFGDTDGARAAYEDGWNRGDAYSAFNLGLLLEEELDQPEEAREWMRKAAQGGDAAARAWLTADGEGGWAESRAEAGDSPAWMHALYDEDLLPHLYGGPYRGPDLPTVFRINDVVGAPAPGVVGRAGRLGLPIVIEPHAEGFDLTTLGTAITQIRDLTIADAAGTRGWGALAGALALEELEMDGTEPGEPVDLGALPCLENASVRGRNTYSVVANPALRILSMTLLDDQPAPGIEAPIESFGVSGRRAVEAVGRIAHPESLTGLVIVGAVDVDCALLLRFPALEDVSLVSCTGVSNTHVLGELPLLAALAVDDCRDVEDAEEVAALVQRLESQQTGPDDGR</sequence>
<reference evidence="1 2" key="1">
    <citation type="submission" date="2018-12" db="EMBL/GenBank/DDBJ databases">
        <authorList>
            <person name="Li F."/>
        </authorList>
    </citation>
    <scope>NUCLEOTIDE SEQUENCE [LARGE SCALE GENOMIC DNA]</scope>
    <source>
        <strain evidence="1 2">EGI 6500705</strain>
    </source>
</reference>
<evidence type="ECO:0000313" key="1">
    <source>
        <dbReference type="EMBL" id="RUR01267.1"/>
    </source>
</evidence>
<keyword evidence="2" id="KW-1185">Reference proteome</keyword>
<dbReference type="Proteomes" id="UP000274909">
    <property type="component" value="Unassembled WGS sequence"/>
</dbReference>
<proteinExistence type="predicted"/>
<gene>
    <name evidence="1" type="ORF">ELQ94_07075</name>
</gene>
<dbReference type="Gene3D" id="1.25.40.10">
    <property type="entry name" value="Tetratricopeptide repeat domain"/>
    <property type="match status" value="1"/>
</dbReference>